<feature type="transmembrane region" description="Helical" evidence="7">
    <location>
        <begin position="351"/>
        <end position="370"/>
    </location>
</feature>
<evidence type="ECO:0000256" key="5">
    <source>
        <dbReference type="ARBA" id="ARBA00022989"/>
    </source>
</evidence>
<keyword evidence="4 7" id="KW-0812">Transmembrane</keyword>
<dbReference type="Pfam" id="PF07690">
    <property type="entry name" value="MFS_1"/>
    <property type="match status" value="1"/>
</dbReference>
<proteinExistence type="predicted"/>
<feature type="transmembrane region" description="Helical" evidence="7">
    <location>
        <begin position="87"/>
        <end position="108"/>
    </location>
</feature>
<evidence type="ECO:0000256" key="6">
    <source>
        <dbReference type="ARBA" id="ARBA00023136"/>
    </source>
</evidence>
<feature type="transmembrane region" description="Helical" evidence="7">
    <location>
        <begin position="418"/>
        <end position="437"/>
    </location>
</feature>
<keyword evidence="5 7" id="KW-1133">Transmembrane helix</keyword>
<dbReference type="Gene3D" id="1.20.1250.20">
    <property type="entry name" value="MFS general substrate transporter like domains"/>
    <property type="match status" value="1"/>
</dbReference>
<dbReference type="Proteomes" id="UP000215559">
    <property type="component" value="Unassembled WGS sequence"/>
</dbReference>
<dbReference type="AlphaFoldDB" id="A0A235BR44"/>
<feature type="transmembrane region" description="Helical" evidence="7">
    <location>
        <begin position="328"/>
        <end position="345"/>
    </location>
</feature>
<dbReference type="EMBL" id="NOZP01000141">
    <property type="protein sequence ID" value="OYD14704.1"/>
    <property type="molecule type" value="Genomic_DNA"/>
</dbReference>
<feature type="transmembrane region" description="Helical" evidence="7">
    <location>
        <begin position="114"/>
        <end position="132"/>
    </location>
</feature>
<comment type="caution">
    <text evidence="9">The sequence shown here is derived from an EMBL/GenBank/DDBJ whole genome shotgun (WGS) entry which is preliminary data.</text>
</comment>
<keyword evidence="6 7" id="KW-0472">Membrane</keyword>
<accession>A0A235BR44</accession>
<feature type="transmembrane region" description="Helical" evidence="7">
    <location>
        <begin position="260"/>
        <end position="280"/>
    </location>
</feature>
<evidence type="ECO:0000256" key="4">
    <source>
        <dbReference type="ARBA" id="ARBA00022692"/>
    </source>
</evidence>
<comment type="subcellular location">
    <subcellularLocation>
        <location evidence="1">Cell membrane</location>
        <topology evidence="1">Multi-pass membrane protein</topology>
    </subcellularLocation>
</comment>
<dbReference type="InterPro" id="IPR020846">
    <property type="entry name" value="MFS_dom"/>
</dbReference>
<dbReference type="PROSITE" id="PS50850">
    <property type="entry name" value="MFS"/>
    <property type="match status" value="1"/>
</dbReference>
<evidence type="ECO:0000256" key="3">
    <source>
        <dbReference type="ARBA" id="ARBA00022475"/>
    </source>
</evidence>
<feature type="transmembrane region" description="Helical" evidence="7">
    <location>
        <begin position="57"/>
        <end position="80"/>
    </location>
</feature>
<feature type="transmembrane region" description="Helical" evidence="7">
    <location>
        <begin position="300"/>
        <end position="319"/>
    </location>
</feature>
<dbReference type="SUPFAM" id="SSF103473">
    <property type="entry name" value="MFS general substrate transporter"/>
    <property type="match status" value="1"/>
</dbReference>
<feature type="transmembrane region" description="Helical" evidence="7">
    <location>
        <begin position="193"/>
        <end position="213"/>
    </location>
</feature>
<dbReference type="PANTHER" id="PTHR43266:SF2">
    <property type="entry name" value="MAJOR FACILITATOR SUPERFAMILY (MFS) PROFILE DOMAIN-CONTAINING PROTEIN"/>
    <property type="match status" value="1"/>
</dbReference>
<reference evidence="9 10" key="1">
    <citation type="submission" date="2017-07" db="EMBL/GenBank/DDBJ databases">
        <title>Recovery of genomes from metagenomes via a dereplication, aggregation, and scoring strategy.</title>
        <authorList>
            <person name="Sieber C.M."/>
            <person name="Probst A.J."/>
            <person name="Sharrar A."/>
            <person name="Thomas B.C."/>
            <person name="Hess M."/>
            <person name="Tringe S.G."/>
            <person name="Banfield J.F."/>
        </authorList>
    </citation>
    <scope>NUCLEOTIDE SEQUENCE [LARGE SCALE GENOMIC DNA]</scope>
    <source>
        <strain evidence="9">JGI_Cruoil_03_51_56</strain>
    </source>
</reference>
<gene>
    <name evidence="9" type="ORF">CH330_07815</name>
</gene>
<evidence type="ECO:0000256" key="7">
    <source>
        <dbReference type="SAM" id="Phobius"/>
    </source>
</evidence>
<dbReference type="PANTHER" id="PTHR43266">
    <property type="entry name" value="MACROLIDE-EFFLUX PROTEIN"/>
    <property type="match status" value="1"/>
</dbReference>
<organism evidence="9 10">
    <name type="scientific">candidate division WOR-3 bacterium JGI_Cruoil_03_51_56</name>
    <dbReference type="NCBI Taxonomy" id="1973747"/>
    <lineage>
        <taxon>Bacteria</taxon>
        <taxon>Bacteria division WOR-3</taxon>
    </lineage>
</organism>
<dbReference type="InterPro" id="IPR036259">
    <property type="entry name" value="MFS_trans_sf"/>
</dbReference>
<feature type="transmembrane region" description="Helical" evidence="7">
    <location>
        <begin position="163"/>
        <end position="181"/>
    </location>
</feature>
<dbReference type="GO" id="GO:0005886">
    <property type="term" value="C:plasma membrane"/>
    <property type="evidence" value="ECO:0007669"/>
    <property type="project" value="UniProtKB-SubCell"/>
</dbReference>
<dbReference type="InterPro" id="IPR011701">
    <property type="entry name" value="MFS"/>
</dbReference>
<name>A0A235BR44_UNCW3</name>
<dbReference type="GO" id="GO:0022857">
    <property type="term" value="F:transmembrane transporter activity"/>
    <property type="evidence" value="ECO:0007669"/>
    <property type="project" value="InterPro"/>
</dbReference>
<evidence type="ECO:0000313" key="10">
    <source>
        <dbReference type="Proteomes" id="UP000215559"/>
    </source>
</evidence>
<keyword evidence="3" id="KW-1003">Cell membrane</keyword>
<sequence>MAGRRSGLLPVLKTPQFLIFSISQAISLFGDKLDYMALLAMLAFFSSRFAWDSPRAISFLSIVAALPTILFAPIAGVFVDRWDRRKIMIGCDSARTILVLAIPFVALATLNPPFVYILAFLVFLLGMFFNTARMSIIPKLVGGEGNPDKLLGANSFMNFTGRLATFAGMLVGGIIVDWHGWARFGINHPWTTGFYLDSVTYFVSVIALIAIYHRIGGRIAPGKELAGPSIITTLGKSEKRAFSSLKEAWKMATKIPSVRFVFGSVVLLVFTGASAFVLYIPIIQGKTGAGLGLGTKGVGFIAAIGSVGLVISSMVYGLIGHRIKKTKVILLSFLFLGITAAALSFTKSFAVVAPLTFLAGLALSPIYIAMDTLIHESVPDSVRGRIFSSREWVMHISFAISALVIGQLTRFFSARKLLLAAGLLVIITSSIIFFTSLRKPETNWR</sequence>
<evidence type="ECO:0000313" key="9">
    <source>
        <dbReference type="EMBL" id="OYD14704.1"/>
    </source>
</evidence>
<evidence type="ECO:0000259" key="8">
    <source>
        <dbReference type="PROSITE" id="PS50850"/>
    </source>
</evidence>
<feature type="domain" description="Major facilitator superfamily (MFS) profile" evidence="8">
    <location>
        <begin position="258"/>
        <end position="445"/>
    </location>
</feature>
<dbReference type="CDD" id="cd06173">
    <property type="entry name" value="MFS_MefA_like"/>
    <property type="match status" value="1"/>
</dbReference>
<feature type="transmembrane region" description="Helical" evidence="7">
    <location>
        <begin position="391"/>
        <end position="412"/>
    </location>
</feature>
<evidence type="ECO:0000256" key="1">
    <source>
        <dbReference type="ARBA" id="ARBA00004651"/>
    </source>
</evidence>
<keyword evidence="2" id="KW-0813">Transport</keyword>
<evidence type="ECO:0000256" key="2">
    <source>
        <dbReference type="ARBA" id="ARBA00022448"/>
    </source>
</evidence>
<protein>
    <recommendedName>
        <fullName evidence="8">Major facilitator superfamily (MFS) profile domain-containing protein</fullName>
    </recommendedName>
</protein>